<evidence type="ECO:0000313" key="1">
    <source>
        <dbReference type="EMBL" id="PWA74741.1"/>
    </source>
</evidence>
<protein>
    <submittedName>
        <fullName evidence="1">IQ-domain 33</fullName>
    </submittedName>
</protein>
<dbReference type="OrthoDB" id="779903at2759"/>
<dbReference type="Proteomes" id="UP000245207">
    <property type="component" value="Unassembled WGS sequence"/>
</dbReference>
<sequence>MCSVFLVSYSCHQGQHEHEENTTLSLEHKAAVGIQIAFRSFMARRRIEIPEPVDIVDRDQESVATSIEVQTGNSVVEAKEFSESFTQHVGGSGQKRWMLGKEMPLRSGLQIGKFQERPKTTQNHASVDIM</sequence>
<evidence type="ECO:0000313" key="2">
    <source>
        <dbReference type="Proteomes" id="UP000245207"/>
    </source>
</evidence>
<dbReference type="PROSITE" id="PS50096">
    <property type="entry name" value="IQ"/>
    <property type="match status" value="1"/>
</dbReference>
<dbReference type="EMBL" id="PKPP01002518">
    <property type="protein sequence ID" value="PWA74741.1"/>
    <property type="molecule type" value="Genomic_DNA"/>
</dbReference>
<gene>
    <name evidence="1" type="ORF">CTI12_AA248870</name>
</gene>
<name>A0A2U1NMN7_ARTAN</name>
<reference evidence="1 2" key="1">
    <citation type="journal article" date="2018" name="Mol. Plant">
        <title>The genome of Artemisia annua provides insight into the evolution of Asteraceae family and artemisinin biosynthesis.</title>
        <authorList>
            <person name="Shen Q."/>
            <person name="Zhang L."/>
            <person name="Liao Z."/>
            <person name="Wang S."/>
            <person name="Yan T."/>
            <person name="Shi P."/>
            <person name="Liu M."/>
            <person name="Fu X."/>
            <person name="Pan Q."/>
            <person name="Wang Y."/>
            <person name="Lv Z."/>
            <person name="Lu X."/>
            <person name="Zhang F."/>
            <person name="Jiang W."/>
            <person name="Ma Y."/>
            <person name="Chen M."/>
            <person name="Hao X."/>
            <person name="Li L."/>
            <person name="Tang Y."/>
            <person name="Lv G."/>
            <person name="Zhou Y."/>
            <person name="Sun X."/>
            <person name="Brodelius P.E."/>
            <person name="Rose J.K.C."/>
            <person name="Tang K."/>
        </authorList>
    </citation>
    <scope>NUCLEOTIDE SEQUENCE [LARGE SCALE GENOMIC DNA]</scope>
    <source>
        <strain evidence="2">cv. Huhao1</strain>
        <tissue evidence="1">Leaf</tissue>
    </source>
</reference>
<comment type="caution">
    <text evidence="1">The sequence shown here is derived from an EMBL/GenBank/DDBJ whole genome shotgun (WGS) entry which is preliminary data.</text>
</comment>
<organism evidence="1 2">
    <name type="scientific">Artemisia annua</name>
    <name type="common">Sweet wormwood</name>
    <dbReference type="NCBI Taxonomy" id="35608"/>
    <lineage>
        <taxon>Eukaryota</taxon>
        <taxon>Viridiplantae</taxon>
        <taxon>Streptophyta</taxon>
        <taxon>Embryophyta</taxon>
        <taxon>Tracheophyta</taxon>
        <taxon>Spermatophyta</taxon>
        <taxon>Magnoliopsida</taxon>
        <taxon>eudicotyledons</taxon>
        <taxon>Gunneridae</taxon>
        <taxon>Pentapetalae</taxon>
        <taxon>asterids</taxon>
        <taxon>campanulids</taxon>
        <taxon>Asterales</taxon>
        <taxon>Asteraceae</taxon>
        <taxon>Asteroideae</taxon>
        <taxon>Anthemideae</taxon>
        <taxon>Artemisiinae</taxon>
        <taxon>Artemisia</taxon>
    </lineage>
</organism>
<accession>A0A2U1NMN7</accession>
<dbReference type="AlphaFoldDB" id="A0A2U1NMN7"/>
<proteinExistence type="predicted"/>
<keyword evidence="2" id="KW-1185">Reference proteome</keyword>